<feature type="transmembrane region" description="Helical" evidence="1">
    <location>
        <begin position="74"/>
        <end position="107"/>
    </location>
</feature>
<dbReference type="InterPro" id="IPR055966">
    <property type="entry name" value="DUF7544"/>
</dbReference>
<keyword evidence="3" id="KW-1185">Reference proteome</keyword>
<feature type="transmembrane region" description="Helical" evidence="1">
    <location>
        <begin position="28"/>
        <end position="46"/>
    </location>
</feature>
<dbReference type="AlphaFoldDB" id="A0ABD4TNN4"/>
<keyword evidence="1" id="KW-0472">Membrane</keyword>
<reference evidence="2 3" key="1">
    <citation type="submission" date="2019-08" db="EMBL/GenBank/DDBJ databases">
        <authorList>
            <person name="Chen S.-C."/>
            <person name="Lai M.-C."/>
            <person name="You Y.-T."/>
        </authorList>
    </citation>
    <scope>NUCLEOTIDE SEQUENCE [LARGE SCALE GENOMIC DNA]</scope>
    <source>
        <strain evidence="2 3">P2F9704a</strain>
    </source>
</reference>
<feature type="transmembrane region" description="Helical" evidence="1">
    <location>
        <begin position="240"/>
        <end position="268"/>
    </location>
</feature>
<feature type="transmembrane region" description="Helical" evidence="1">
    <location>
        <begin position="275"/>
        <end position="302"/>
    </location>
</feature>
<feature type="transmembrane region" description="Helical" evidence="1">
    <location>
        <begin position="213"/>
        <end position="234"/>
    </location>
</feature>
<name>A0ABD4TNN4_9EURY</name>
<comment type="caution">
    <text evidence="2">The sequence shown here is derived from an EMBL/GenBank/DDBJ whole genome shotgun (WGS) entry which is preliminary data.</text>
</comment>
<evidence type="ECO:0008006" key="4">
    <source>
        <dbReference type="Google" id="ProtNLM"/>
    </source>
</evidence>
<dbReference type="RefSeq" id="WP_255333207.1">
    <property type="nucleotide sequence ID" value="NZ_VOTZ01000022.1"/>
</dbReference>
<keyword evidence="1" id="KW-1133">Transmembrane helix</keyword>
<gene>
    <name evidence="2" type="ORF">FTO68_09650</name>
</gene>
<feature type="transmembrane region" description="Helical" evidence="1">
    <location>
        <begin position="128"/>
        <end position="158"/>
    </location>
</feature>
<evidence type="ECO:0000313" key="3">
    <source>
        <dbReference type="Proteomes" id="UP001524383"/>
    </source>
</evidence>
<proteinExistence type="predicted"/>
<sequence>MTEYFALSEIDSAIRRTRDLLWPFRKGVWLRIALISLFIGWGGAGFPQPAWSSESDFPSDAFDGFIVPDALPDMAGLIIAIILLIIALALLFMLIGSIIQFVFVDCIRTGDVKIRHYFWPRAEKGGRVFLFEIGVALLFLLLLAALIIPLIIIAGGIAGPAGGISLAFSLLVFLPIILVTAVIIGIIQLITIDFVVPIMIENDCGVIDGWREFYGIISTQWMQGIIYLVVRFLAALGGGFVLIILTLLALAILAIPFAVIGFVLYAVIQIANIHLLLLLAIPYLIIAIPVVLLISVPFITFFRTYSLAVLGRLSPEHMLLFDEEVTIG</sequence>
<protein>
    <recommendedName>
        <fullName evidence="4">Glycerophosphoryl diester phosphodiesterase membrane domain-containing protein</fullName>
    </recommendedName>
</protein>
<dbReference type="Pfam" id="PF24400">
    <property type="entry name" value="DUF7544"/>
    <property type="match status" value="1"/>
</dbReference>
<accession>A0ABD4TNN4</accession>
<evidence type="ECO:0000256" key="1">
    <source>
        <dbReference type="SAM" id="Phobius"/>
    </source>
</evidence>
<evidence type="ECO:0000313" key="2">
    <source>
        <dbReference type="EMBL" id="MCQ1539242.1"/>
    </source>
</evidence>
<dbReference type="Proteomes" id="UP001524383">
    <property type="component" value="Unassembled WGS sequence"/>
</dbReference>
<organism evidence="2 3">
    <name type="scientific">Methanocalculus taiwanensis</name>
    <dbReference type="NCBI Taxonomy" id="106207"/>
    <lineage>
        <taxon>Archaea</taxon>
        <taxon>Methanobacteriati</taxon>
        <taxon>Methanobacteriota</taxon>
        <taxon>Stenosarchaea group</taxon>
        <taxon>Methanomicrobia</taxon>
        <taxon>Methanomicrobiales</taxon>
        <taxon>Methanocalculaceae</taxon>
        <taxon>Methanocalculus</taxon>
    </lineage>
</organism>
<feature type="transmembrane region" description="Helical" evidence="1">
    <location>
        <begin position="164"/>
        <end position="192"/>
    </location>
</feature>
<keyword evidence="1" id="KW-0812">Transmembrane</keyword>
<dbReference type="EMBL" id="VOTZ01000022">
    <property type="protein sequence ID" value="MCQ1539242.1"/>
    <property type="molecule type" value="Genomic_DNA"/>
</dbReference>